<dbReference type="GO" id="GO:0030626">
    <property type="term" value="F:U12 snRNA binding"/>
    <property type="evidence" value="ECO:0007669"/>
    <property type="project" value="TreeGrafter"/>
</dbReference>
<evidence type="ECO:0000256" key="2">
    <source>
        <dbReference type="PROSITE-ProRule" id="PRU00176"/>
    </source>
</evidence>
<dbReference type="PANTHER" id="PTHR16105:SF0">
    <property type="entry name" value="RNA-BINDING REGION-CONTAINING PROTEIN 3"/>
    <property type="match status" value="1"/>
</dbReference>
<organism evidence="5 6">
    <name type="scientific">Pseudogymnoascus verrucosus</name>
    <dbReference type="NCBI Taxonomy" id="342668"/>
    <lineage>
        <taxon>Eukaryota</taxon>
        <taxon>Fungi</taxon>
        <taxon>Dikarya</taxon>
        <taxon>Ascomycota</taxon>
        <taxon>Pezizomycotina</taxon>
        <taxon>Leotiomycetes</taxon>
        <taxon>Thelebolales</taxon>
        <taxon>Thelebolaceae</taxon>
        <taxon>Pseudogymnoascus</taxon>
    </lineage>
</organism>
<evidence type="ECO:0000313" key="5">
    <source>
        <dbReference type="EMBL" id="OBT98853.1"/>
    </source>
</evidence>
<dbReference type="InterPro" id="IPR045164">
    <property type="entry name" value="RBM41/RNPC3"/>
</dbReference>
<proteinExistence type="predicted"/>
<sequence>MPPKAQPPAQVAGKAASTYPPNQTLYITNLPSSKIQKYDLRLSLYTLFSTYGPVLDVVAMKTMKMRGQAHVVFRDAQTATQAMRALKGFEFFGYELEIQYAKSKSDTIAKLDGTFHKPAAAAGEVTATELQQSIFNAPPSAAFMAGGGAPGTAGAAALLKPPPALGRDTAMEDARSPTTSVAGEKRKRDEEEEEEEESGSDVAMEEDSDDD</sequence>
<dbReference type="InterPro" id="IPR012677">
    <property type="entry name" value="Nucleotide-bd_a/b_plait_sf"/>
</dbReference>
<name>A0A1B8GSP3_9PEZI</name>
<dbReference type="GO" id="GO:0097157">
    <property type="term" value="F:pre-mRNA intronic binding"/>
    <property type="evidence" value="ECO:0007669"/>
    <property type="project" value="TreeGrafter"/>
</dbReference>
<accession>A0A1B8GSP3</accession>
<dbReference type="Pfam" id="PF00076">
    <property type="entry name" value="RRM_1"/>
    <property type="match status" value="1"/>
</dbReference>
<reference evidence="5 6" key="1">
    <citation type="submission" date="2016-03" db="EMBL/GenBank/DDBJ databases">
        <title>Comparative genomics of Pseudogymnoascus destructans, the fungus causing white-nose syndrome of bats.</title>
        <authorList>
            <person name="Palmer J.M."/>
            <person name="Drees K.P."/>
            <person name="Foster J.T."/>
            <person name="Lindner D.L."/>
        </authorList>
    </citation>
    <scope>NUCLEOTIDE SEQUENCE [LARGE SCALE GENOMIC DNA]</scope>
    <source>
        <strain evidence="5 6">UAMH 10579</strain>
    </source>
</reference>
<dbReference type="PROSITE" id="PS50102">
    <property type="entry name" value="RRM"/>
    <property type="match status" value="1"/>
</dbReference>
<feature type="domain" description="RRM" evidence="4">
    <location>
        <begin position="23"/>
        <end position="103"/>
    </location>
</feature>
<reference evidence="6" key="2">
    <citation type="journal article" date="2018" name="Nat. Commun.">
        <title>Extreme sensitivity to ultraviolet light in the fungal pathogen causing white-nose syndrome of bats.</title>
        <authorList>
            <person name="Palmer J.M."/>
            <person name="Drees K.P."/>
            <person name="Foster J.T."/>
            <person name="Lindner D.L."/>
        </authorList>
    </citation>
    <scope>NUCLEOTIDE SEQUENCE [LARGE SCALE GENOMIC DNA]</scope>
    <source>
        <strain evidence="6">UAMH 10579</strain>
    </source>
</reference>
<dbReference type="GeneID" id="28836800"/>
<dbReference type="EMBL" id="KV460215">
    <property type="protein sequence ID" value="OBT98853.1"/>
    <property type="molecule type" value="Genomic_DNA"/>
</dbReference>
<dbReference type="InterPro" id="IPR000504">
    <property type="entry name" value="RRM_dom"/>
</dbReference>
<dbReference type="FunFam" id="3.30.70.330:FF:000572">
    <property type="entry name" value="U1 small nuclear ribonucleoprotein A"/>
    <property type="match status" value="1"/>
</dbReference>
<dbReference type="Proteomes" id="UP000091956">
    <property type="component" value="Unassembled WGS sequence"/>
</dbReference>
<dbReference type="AlphaFoldDB" id="A0A1B8GSP3"/>
<evidence type="ECO:0000313" key="6">
    <source>
        <dbReference type="Proteomes" id="UP000091956"/>
    </source>
</evidence>
<protein>
    <submittedName>
        <fullName evidence="5">U2 snRNP complex subunit msl1</fullName>
    </submittedName>
</protein>
<feature type="compositionally biased region" description="Acidic residues" evidence="3">
    <location>
        <begin position="190"/>
        <end position="211"/>
    </location>
</feature>
<dbReference type="Gene3D" id="3.30.70.330">
    <property type="match status" value="1"/>
</dbReference>
<evidence type="ECO:0000256" key="3">
    <source>
        <dbReference type="SAM" id="MobiDB-lite"/>
    </source>
</evidence>
<feature type="region of interest" description="Disordered" evidence="3">
    <location>
        <begin position="154"/>
        <end position="211"/>
    </location>
</feature>
<evidence type="ECO:0000259" key="4">
    <source>
        <dbReference type="PROSITE" id="PS50102"/>
    </source>
</evidence>
<dbReference type="OrthoDB" id="277802at2759"/>
<dbReference type="CDD" id="cd12246">
    <property type="entry name" value="RRM1_U1A_like"/>
    <property type="match status" value="1"/>
</dbReference>
<dbReference type="GO" id="GO:0000398">
    <property type="term" value="P:mRNA splicing, via spliceosome"/>
    <property type="evidence" value="ECO:0007669"/>
    <property type="project" value="TreeGrafter"/>
</dbReference>
<dbReference type="SUPFAM" id="SSF54928">
    <property type="entry name" value="RNA-binding domain, RBD"/>
    <property type="match status" value="1"/>
</dbReference>
<dbReference type="RefSeq" id="XP_018132586.1">
    <property type="nucleotide sequence ID" value="XM_018272904.2"/>
</dbReference>
<dbReference type="STRING" id="342668.A0A1B8GSP3"/>
<keyword evidence="6" id="KW-1185">Reference proteome</keyword>
<dbReference type="SMART" id="SM00360">
    <property type="entry name" value="RRM"/>
    <property type="match status" value="1"/>
</dbReference>
<keyword evidence="1 2" id="KW-0694">RNA-binding</keyword>
<dbReference type="InterPro" id="IPR035979">
    <property type="entry name" value="RBD_domain_sf"/>
</dbReference>
<evidence type="ECO:0000256" key="1">
    <source>
        <dbReference type="ARBA" id="ARBA00022884"/>
    </source>
</evidence>
<dbReference type="PANTHER" id="PTHR16105">
    <property type="entry name" value="RNA-BINDING REGION-CONTAINING PROTEIN 3"/>
    <property type="match status" value="1"/>
</dbReference>
<gene>
    <name evidence="5" type="primary">MSL1</name>
    <name evidence="5" type="ORF">VE01_03414</name>
</gene>